<feature type="compositionally biased region" description="Basic and acidic residues" evidence="6">
    <location>
        <begin position="295"/>
        <end position="354"/>
    </location>
</feature>
<dbReference type="KEGG" id="oih:OB1103"/>
<keyword evidence="4 7" id="KW-1133">Transmembrane helix</keyword>
<evidence type="ECO:0000256" key="4">
    <source>
        <dbReference type="ARBA" id="ARBA00022989"/>
    </source>
</evidence>
<dbReference type="InterPro" id="IPR024449">
    <property type="entry name" value="Anti-sigma_RsgI_N"/>
</dbReference>
<keyword evidence="3 7" id="KW-0812">Transmembrane</keyword>
<dbReference type="AlphaFoldDB" id="Q8CUK4"/>
<feature type="compositionally biased region" description="Basic and acidic residues" evidence="6">
    <location>
        <begin position="247"/>
        <end position="257"/>
    </location>
</feature>
<evidence type="ECO:0000313" key="10">
    <source>
        <dbReference type="Proteomes" id="UP000000822"/>
    </source>
</evidence>
<evidence type="ECO:0000259" key="8">
    <source>
        <dbReference type="PROSITE" id="PS51849"/>
    </source>
</evidence>
<sequence length="407" mass="47597">MKKGIVMERHRKYTILMTKDGSFVKGRVLSNQSEIGEEVVFRPIGNRQVMLRKQRGIPWKVSLLAAAVLLVILPIYFLSNGEKAFAYVTVDINPSIEMQVDDQFEVQTIEAINDDGEEVIGSLSEYEHDSIEEVIRQIILESEDHGFASEKNMVVGISYSGEDISYSIPNHLQNYLSTLQEWRVATLVIPEEIRELAQEEKTSMNEMMATQMNDNEELIDEEALDSNDKAIINSFFNEIEEANPDSSKQETEKKEDTEAINEEENSENEIKQNIANSAQKKEIVNTVEEDQDENIPDKEHKVREEKKERTPEKHWENKQVPSEKDNKKKQHEDKNHKSKLDEEIHDKYKEEHKNFKEHKSKSYKEHKNYKKHKNGKDKRNGHHHRTNSKHKHNELPKKEKNHNKEFK</sequence>
<feature type="compositionally biased region" description="Basic and acidic residues" evidence="6">
    <location>
        <begin position="393"/>
        <end position="407"/>
    </location>
</feature>
<proteinExistence type="predicted"/>
<dbReference type="RefSeq" id="WP_011065504.1">
    <property type="nucleotide sequence ID" value="NC_004193.1"/>
</dbReference>
<keyword evidence="10" id="KW-1185">Reference proteome</keyword>
<reference evidence="9 10" key="1">
    <citation type="journal article" date="2001" name="FEMS Microbiol. Lett.">
        <title>Oceanobacillus iheyensis gen. nov., sp. nov., a deep-sea extremely halotolerant and alkaliphilic species isolated from a depth of 1050 m on the Iheya Ridge.</title>
        <authorList>
            <person name="Lu J."/>
            <person name="Nogi Y."/>
            <person name="Takami H."/>
        </authorList>
    </citation>
    <scope>NUCLEOTIDE SEQUENCE [LARGE SCALE GENOMIC DNA]</scope>
    <source>
        <strain evidence="10">DSM 14371 / CIP 107618 / JCM 11309 / KCTC 3954 / HTE831</strain>
    </source>
</reference>
<name>Q8CUK4_OCEIH</name>
<feature type="transmembrane region" description="Helical" evidence="7">
    <location>
        <begin position="57"/>
        <end position="78"/>
    </location>
</feature>
<dbReference type="Proteomes" id="UP000000822">
    <property type="component" value="Chromosome"/>
</dbReference>
<dbReference type="Pfam" id="PF12791">
    <property type="entry name" value="RsgI_N"/>
    <property type="match status" value="1"/>
</dbReference>
<reference evidence="9 10" key="2">
    <citation type="journal article" date="2002" name="Nucleic Acids Res.">
        <title>Genome sequence of Oceanobacillus iheyensis isolated from the Iheya Ridge and its unexpected adaptive capabilities to extreme environments.</title>
        <authorList>
            <person name="Takami H."/>
            <person name="Takaki Y."/>
            <person name="Uchiyama I."/>
        </authorList>
    </citation>
    <scope>NUCLEOTIDE SEQUENCE [LARGE SCALE GENOMIC DNA]</scope>
    <source>
        <strain evidence="10">DSM 14371 / CIP 107618 / JCM 11309 / KCTC 3954 / HTE831</strain>
    </source>
</reference>
<dbReference type="GO" id="GO:0005886">
    <property type="term" value="C:plasma membrane"/>
    <property type="evidence" value="ECO:0007669"/>
    <property type="project" value="UniProtKB-SubCell"/>
</dbReference>
<evidence type="ECO:0000313" key="9">
    <source>
        <dbReference type="EMBL" id="BAC13059.1"/>
    </source>
</evidence>
<feature type="compositionally biased region" description="Acidic residues" evidence="6">
    <location>
        <begin position="258"/>
        <end position="267"/>
    </location>
</feature>
<dbReference type="HOGENOM" id="CLU_675852_0_0_9"/>
<dbReference type="InterPro" id="IPR055431">
    <property type="entry name" value="RsgI_M"/>
</dbReference>
<evidence type="ECO:0000256" key="5">
    <source>
        <dbReference type="ARBA" id="ARBA00023136"/>
    </source>
</evidence>
<evidence type="ECO:0000256" key="7">
    <source>
        <dbReference type="SAM" id="Phobius"/>
    </source>
</evidence>
<organism evidence="9 10">
    <name type="scientific">Oceanobacillus iheyensis (strain DSM 14371 / CIP 107618 / JCM 11309 / KCTC 3954 / HTE831)</name>
    <dbReference type="NCBI Taxonomy" id="221109"/>
    <lineage>
        <taxon>Bacteria</taxon>
        <taxon>Bacillati</taxon>
        <taxon>Bacillota</taxon>
        <taxon>Bacilli</taxon>
        <taxon>Bacillales</taxon>
        <taxon>Bacillaceae</taxon>
        <taxon>Oceanobacillus</taxon>
    </lineage>
</organism>
<gene>
    <name evidence="9" type="ordered locus">OB1103</name>
</gene>
<keyword evidence="2" id="KW-1003">Cell membrane</keyword>
<protein>
    <submittedName>
        <fullName evidence="9">Hypothetical conserved protein</fullName>
    </submittedName>
</protein>
<dbReference type="OrthoDB" id="9800626at2"/>
<feature type="compositionally biased region" description="Basic residues" evidence="6">
    <location>
        <begin position="367"/>
        <end position="392"/>
    </location>
</feature>
<dbReference type="PROSITE" id="PS51849">
    <property type="entry name" value="RSGI_N"/>
    <property type="match status" value="1"/>
</dbReference>
<feature type="region of interest" description="Disordered" evidence="6">
    <location>
        <begin position="238"/>
        <end position="407"/>
    </location>
</feature>
<dbReference type="STRING" id="221109.gene:10733342"/>
<comment type="subcellular location">
    <subcellularLocation>
        <location evidence="1">Cell membrane</location>
        <topology evidence="1">Single-pass membrane protein</topology>
    </subcellularLocation>
</comment>
<evidence type="ECO:0000256" key="3">
    <source>
        <dbReference type="ARBA" id="ARBA00022692"/>
    </source>
</evidence>
<dbReference type="EMBL" id="BA000028">
    <property type="protein sequence ID" value="BAC13059.1"/>
    <property type="molecule type" value="Genomic_DNA"/>
</dbReference>
<accession>Q8CUK4</accession>
<evidence type="ECO:0000256" key="6">
    <source>
        <dbReference type="SAM" id="MobiDB-lite"/>
    </source>
</evidence>
<keyword evidence="5 7" id="KW-0472">Membrane</keyword>
<evidence type="ECO:0000256" key="1">
    <source>
        <dbReference type="ARBA" id="ARBA00004162"/>
    </source>
</evidence>
<evidence type="ECO:0000256" key="2">
    <source>
        <dbReference type="ARBA" id="ARBA00022475"/>
    </source>
</evidence>
<dbReference type="eggNOG" id="ENOG5032YNU">
    <property type="taxonomic scope" value="Bacteria"/>
</dbReference>
<dbReference type="Pfam" id="PF23750">
    <property type="entry name" value="RsgI_M"/>
    <property type="match status" value="1"/>
</dbReference>
<feature type="domain" description="RsgI N-terminal anti-sigma" evidence="8">
    <location>
        <begin position="2"/>
        <end position="50"/>
    </location>
</feature>